<name>A0ACB5TA77_AMBMO</name>
<keyword evidence="2" id="KW-1185">Reference proteome</keyword>
<accession>A0ACB5TA77</accession>
<gene>
    <name evidence="1" type="ORF">Amon02_000665800</name>
</gene>
<dbReference type="Proteomes" id="UP001165064">
    <property type="component" value="Unassembled WGS sequence"/>
</dbReference>
<evidence type="ECO:0000313" key="1">
    <source>
        <dbReference type="EMBL" id="GME84173.1"/>
    </source>
</evidence>
<organism evidence="1 2">
    <name type="scientific">Ambrosiozyma monospora</name>
    <name type="common">Yeast</name>
    <name type="synonym">Endomycopsis monosporus</name>
    <dbReference type="NCBI Taxonomy" id="43982"/>
    <lineage>
        <taxon>Eukaryota</taxon>
        <taxon>Fungi</taxon>
        <taxon>Dikarya</taxon>
        <taxon>Ascomycota</taxon>
        <taxon>Saccharomycotina</taxon>
        <taxon>Pichiomycetes</taxon>
        <taxon>Pichiales</taxon>
        <taxon>Pichiaceae</taxon>
        <taxon>Ambrosiozyma</taxon>
    </lineage>
</organism>
<sequence>MTPASKTRSIKGISSTDEDEPYTSGEDSGDSDGAQDYAWLDDVESFTYDGPTNMLNTVSEAANDTLENFKKTLFRGFVDSSDSSDENRAKTISTTVGGSLFEPTATTTTTTVPDADSSDKELSTREINGVRSIQSMPSQSSSHRTRLGSHLSHIKEEARERLHDTHSLDSRNSKDSQEHHHLHHIHSHEHHHHHHHHHHSHHLGKESHSSSSRKSSVSEAAKIEAAKAKGHRESGSGHSRSSSLGGPLIDAMVGGTEAGVINNDGIDVSVAAVDAEVGKYDSTGASSS</sequence>
<protein>
    <submittedName>
        <fullName evidence="1">Unnamed protein product</fullName>
    </submittedName>
</protein>
<proteinExistence type="predicted"/>
<comment type="caution">
    <text evidence="1">The sequence shown here is derived from an EMBL/GenBank/DDBJ whole genome shotgun (WGS) entry which is preliminary data.</text>
</comment>
<evidence type="ECO:0000313" key="2">
    <source>
        <dbReference type="Proteomes" id="UP001165064"/>
    </source>
</evidence>
<dbReference type="EMBL" id="BSXS01005306">
    <property type="protein sequence ID" value="GME84173.1"/>
    <property type="molecule type" value="Genomic_DNA"/>
</dbReference>
<reference evidence="1" key="1">
    <citation type="submission" date="2023-04" db="EMBL/GenBank/DDBJ databases">
        <title>Ambrosiozyma monospora NBRC 10751.</title>
        <authorList>
            <person name="Ichikawa N."/>
            <person name="Sato H."/>
            <person name="Tonouchi N."/>
        </authorList>
    </citation>
    <scope>NUCLEOTIDE SEQUENCE</scope>
    <source>
        <strain evidence="1">NBRC 10751</strain>
    </source>
</reference>